<dbReference type="EMBL" id="BJZU01000003">
    <property type="protein sequence ID" value="GEP02206.1"/>
    <property type="molecule type" value="Genomic_DNA"/>
</dbReference>
<accession>A0A512IX05</accession>
<dbReference type="Proteomes" id="UP000321960">
    <property type="component" value="Unassembled WGS sequence"/>
</dbReference>
<evidence type="ECO:0000313" key="5">
    <source>
        <dbReference type="Proteomes" id="UP001156856"/>
    </source>
</evidence>
<comment type="caution">
    <text evidence="2">The sequence shown here is derived from an EMBL/GenBank/DDBJ whole genome shotgun (WGS) entry which is preliminary data.</text>
</comment>
<sequence>MDSLEVTKAPAGSREPLISALASGFVPGLARLGSGLARRLDALPPPLGRALHRLRTRGERRRLHAIALAHIARRLPEIQASLDAAPPGFVYLAGDSHAELLGPEPFGGRPCVNGGIGGLSSRGYATYLAELSFPRRAGLALLFVGTNDIFAGSRPRSQPRIDGFGEAVGQILDRLQASADRVVLCAVPPLEPGEQVRRDPGAVAAYSERLRSIAAGRGCGFADPFAEMREGHGGFAKPGFLHEGVHLRDYASLAAALAPTVAG</sequence>
<proteinExistence type="predicted"/>
<dbReference type="InterPro" id="IPR036514">
    <property type="entry name" value="SGNH_hydro_sf"/>
</dbReference>
<evidence type="ECO:0000313" key="2">
    <source>
        <dbReference type="EMBL" id="GEP02206.1"/>
    </source>
</evidence>
<reference evidence="2 4" key="3">
    <citation type="submission" date="2019-07" db="EMBL/GenBank/DDBJ databases">
        <title>Whole genome shotgun sequence of Methylobacterium oxalidis NBRC 107715.</title>
        <authorList>
            <person name="Hosoyama A."/>
            <person name="Uohara A."/>
            <person name="Ohji S."/>
            <person name="Ichikawa N."/>
        </authorList>
    </citation>
    <scope>NUCLEOTIDE SEQUENCE [LARGE SCALE GENOMIC DNA]</scope>
    <source>
        <strain evidence="2 4">NBRC 107715</strain>
    </source>
</reference>
<dbReference type="Pfam" id="PF13472">
    <property type="entry name" value="Lipase_GDSL_2"/>
    <property type="match status" value="1"/>
</dbReference>
<dbReference type="GO" id="GO:0016788">
    <property type="term" value="F:hydrolase activity, acting on ester bonds"/>
    <property type="evidence" value="ECO:0007669"/>
    <property type="project" value="UniProtKB-ARBA"/>
</dbReference>
<feature type="domain" description="SGNH hydrolase-type esterase" evidence="1">
    <location>
        <begin position="104"/>
        <end position="247"/>
    </location>
</feature>
<reference evidence="3" key="4">
    <citation type="submission" date="2023-01" db="EMBL/GenBank/DDBJ databases">
        <title>Draft genome sequence of Methylobacterium oxalidis strain NBRC 107715.</title>
        <authorList>
            <person name="Sun Q."/>
            <person name="Mori K."/>
        </authorList>
    </citation>
    <scope>NUCLEOTIDE SEQUENCE</scope>
    <source>
        <strain evidence="3">NBRC 107715</strain>
    </source>
</reference>
<evidence type="ECO:0000259" key="1">
    <source>
        <dbReference type="Pfam" id="PF13472"/>
    </source>
</evidence>
<dbReference type="Proteomes" id="UP001156856">
    <property type="component" value="Unassembled WGS sequence"/>
</dbReference>
<protein>
    <recommendedName>
        <fullName evidence="1">SGNH hydrolase-type esterase domain-containing protein</fullName>
    </recommendedName>
</protein>
<dbReference type="AlphaFoldDB" id="A0A512IX05"/>
<organism evidence="2 4">
    <name type="scientific">Methylobacterium oxalidis</name>
    <dbReference type="NCBI Taxonomy" id="944322"/>
    <lineage>
        <taxon>Bacteria</taxon>
        <taxon>Pseudomonadati</taxon>
        <taxon>Pseudomonadota</taxon>
        <taxon>Alphaproteobacteria</taxon>
        <taxon>Hyphomicrobiales</taxon>
        <taxon>Methylobacteriaceae</taxon>
        <taxon>Methylobacterium</taxon>
    </lineage>
</organism>
<dbReference type="SUPFAM" id="SSF52266">
    <property type="entry name" value="SGNH hydrolase"/>
    <property type="match status" value="1"/>
</dbReference>
<dbReference type="RefSeq" id="WP_170267598.1">
    <property type="nucleotide sequence ID" value="NZ_BJZU01000003.1"/>
</dbReference>
<dbReference type="EMBL" id="BSPK01000004">
    <property type="protein sequence ID" value="GLS62151.1"/>
    <property type="molecule type" value="Genomic_DNA"/>
</dbReference>
<gene>
    <name evidence="3" type="ORF">GCM10007888_05320</name>
    <name evidence="2" type="ORF">MOX02_02440</name>
</gene>
<dbReference type="InterPro" id="IPR013830">
    <property type="entry name" value="SGNH_hydro"/>
</dbReference>
<dbReference type="Gene3D" id="3.40.50.1110">
    <property type="entry name" value="SGNH hydrolase"/>
    <property type="match status" value="1"/>
</dbReference>
<name>A0A512IX05_9HYPH</name>
<keyword evidence="5" id="KW-1185">Reference proteome</keyword>
<evidence type="ECO:0000313" key="3">
    <source>
        <dbReference type="EMBL" id="GLS62151.1"/>
    </source>
</evidence>
<reference evidence="3" key="1">
    <citation type="journal article" date="2014" name="Int. J. Syst. Evol. Microbiol.">
        <title>Complete genome of a new Firmicutes species belonging to the dominant human colonic microbiota ('Ruminococcus bicirculans') reveals two chromosomes and a selective capacity to utilize plant glucans.</title>
        <authorList>
            <consortium name="NISC Comparative Sequencing Program"/>
            <person name="Wegmann U."/>
            <person name="Louis P."/>
            <person name="Goesmann A."/>
            <person name="Henrissat B."/>
            <person name="Duncan S.H."/>
            <person name="Flint H.J."/>
        </authorList>
    </citation>
    <scope>NUCLEOTIDE SEQUENCE</scope>
    <source>
        <strain evidence="3">NBRC 107715</strain>
    </source>
</reference>
<evidence type="ECO:0000313" key="4">
    <source>
        <dbReference type="Proteomes" id="UP000321960"/>
    </source>
</evidence>
<reference evidence="5" key="2">
    <citation type="journal article" date="2019" name="Int. J. Syst. Evol. Microbiol.">
        <title>The Global Catalogue of Microorganisms (GCM) 10K type strain sequencing project: providing services to taxonomists for standard genome sequencing and annotation.</title>
        <authorList>
            <consortium name="The Broad Institute Genomics Platform"/>
            <consortium name="The Broad Institute Genome Sequencing Center for Infectious Disease"/>
            <person name="Wu L."/>
            <person name="Ma J."/>
        </authorList>
    </citation>
    <scope>NUCLEOTIDE SEQUENCE [LARGE SCALE GENOMIC DNA]</scope>
    <source>
        <strain evidence="5">NBRC 107715</strain>
    </source>
</reference>